<dbReference type="Proteomes" id="UP001465976">
    <property type="component" value="Unassembled WGS sequence"/>
</dbReference>
<dbReference type="InterPro" id="IPR013320">
    <property type="entry name" value="ConA-like_dom_sf"/>
</dbReference>
<dbReference type="PANTHER" id="PTHR38121:SF2">
    <property type="entry name" value="ACYLTRANSFERASE 3 DOMAIN-CONTAINING PROTEIN"/>
    <property type="match status" value="1"/>
</dbReference>
<evidence type="ECO:0000256" key="1">
    <source>
        <dbReference type="SAM" id="SignalP"/>
    </source>
</evidence>
<evidence type="ECO:0000313" key="4">
    <source>
        <dbReference type="Proteomes" id="UP001465976"/>
    </source>
</evidence>
<reference evidence="3 4" key="1">
    <citation type="submission" date="2024-02" db="EMBL/GenBank/DDBJ databases">
        <title>A draft genome for the cacao thread blight pathogen Marasmius crinis-equi.</title>
        <authorList>
            <person name="Cohen S.P."/>
            <person name="Baruah I.K."/>
            <person name="Amoako-Attah I."/>
            <person name="Bukari Y."/>
            <person name="Meinhardt L.W."/>
            <person name="Bailey B.A."/>
        </authorList>
    </citation>
    <scope>NUCLEOTIDE SEQUENCE [LARGE SCALE GENOMIC DNA]</scope>
    <source>
        <strain evidence="3 4">GH-76</strain>
    </source>
</reference>
<dbReference type="Gene3D" id="2.60.120.200">
    <property type="match status" value="1"/>
</dbReference>
<dbReference type="InterPro" id="IPR000757">
    <property type="entry name" value="Beta-glucanase-like"/>
</dbReference>
<dbReference type="PANTHER" id="PTHR38121">
    <property type="entry name" value="GH16 DOMAIN-CONTAINING PROTEIN"/>
    <property type="match status" value="1"/>
</dbReference>
<protein>
    <recommendedName>
        <fullName evidence="2">GH16 domain-containing protein</fullName>
    </recommendedName>
</protein>
<feature type="chain" id="PRO_5047090033" description="GH16 domain-containing protein" evidence="1">
    <location>
        <begin position="19"/>
        <end position="230"/>
    </location>
</feature>
<organism evidence="3 4">
    <name type="scientific">Marasmius crinis-equi</name>
    <dbReference type="NCBI Taxonomy" id="585013"/>
    <lineage>
        <taxon>Eukaryota</taxon>
        <taxon>Fungi</taxon>
        <taxon>Dikarya</taxon>
        <taxon>Basidiomycota</taxon>
        <taxon>Agaricomycotina</taxon>
        <taxon>Agaricomycetes</taxon>
        <taxon>Agaricomycetidae</taxon>
        <taxon>Agaricales</taxon>
        <taxon>Marasmiineae</taxon>
        <taxon>Marasmiaceae</taxon>
        <taxon>Marasmius</taxon>
    </lineage>
</organism>
<evidence type="ECO:0000259" key="2">
    <source>
        <dbReference type="PROSITE" id="PS51762"/>
    </source>
</evidence>
<name>A0ABR3FX85_9AGAR</name>
<keyword evidence="4" id="KW-1185">Reference proteome</keyword>
<dbReference type="PROSITE" id="PS51257">
    <property type="entry name" value="PROKAR_LIPOPROTEIN"/>
    <property type="match status" value="1"/>
</dbReference>
<dbReference type="Pfam" id="PF00722">
    <property type="entry name" value="Glyco_hydro_16"/>
    <property type="match status" value="1"/>
</dbReference>
<keyword evidence="1" id="KW-0732">Signal</keyword>
<dbReference type="EMBL" id="JBAHYK010000039">
    <property type="protein sequence ID" value="KAL0580105.1"/>
    <property type="molecule type" value="Genomic_DNA"/>
</dbReference>
<accession>A0ABR3FX85</accession>
<dbReference type="CDD" id="cd00413">
    <property type="entry name" value="Glyco_hydrolase_16"/>
    <property type="match status" value="1"/>
</dbReference>
<comment type="caution">
    <text evidence="3">The sequence shown here is derived from an EMBL/GenBank/DDBJ whole genome shotgun (WGS) entry which is preliminary data.</text>
</comment>
<feature type="domain" description="GH16" evidence="2">
    <location>
        <begin position="26"/>
        <end position="230"/>
    </location>
</feature>
<feature type="signal peptide" evidence="1">
    <location>
        <begin position="1"/>
        <end position="18"/>
    </location>
</feature>
<gene>
    <name evidence="3" type="ORF">V5O48_001881</name>
</gene>
<evidence type="ECO:0000313" key="3">
    <source>
        <dbReference type="EMBL" id="KAL0580105.1"/>
    </source>
</evidence>
<proteinExistence type="predicted"/>
<dbReference type="PROSITE" id="PS51762">
    <property type="entry name" value="GH16_2"/>
    <property type="match status" value="1"/>
</dbReference>
<sequence>MKLLRFTFAALTPIFVLSQSCPCGYKDSSGNVWREAVISTFTDAGGALAAVNANWMISTDTNPQPSPATANIEYTAANVMQHNDALGLKVSAVGGNVKCAQIYTKRSDIQYGSFRMRSQVPSVPGVVFGFFTYISNTQEQDIEFLSADPDYYQHVYYTNQPGGTAGAALDITLPGADFTTFGNHRIDWLPSKSIYSYDGSGLTSTKTITVQVPTAPSRFILNTWTNGDPY</sequence>
<dbReference type="SUPFAM" id="SSF49899">
    <property type="entry name" value="Concanavalin A-like lectins/glucanases"/>
    <property type="match status" value="1"/>
</dbReference>